<dbReference type="SUPFAM" id="SSF46785">
    <property type="entry name" value="Winged helix' DNA-binding domain"/>
    <property type="match status" value="1"/>
</dbReference>
<evidence type="ECO:0000259" key="5">
    <source>
        <dbReference type="PROSITE" id="PS50931"/>
    </source>
</evidence>
<dbReference type="AlphaFoldDB" id="A0A0F6ARB5"/>
<dbReference type="PANTHER" id="PTHR30579">
    <property type="entry name" value="TRANSCRIPTIONAL REGULATOR"/>
    <property type="match status" value="1"/>
</dbReference>
<organism evidence="6 7">
    <name type="scientific">Brucella abortus (strain S19)</name>
    <dbReference type="NCBI Taxonomy" id="430066"/>
    <lineage>
        <taxon>Bacteria</taxon>
        <taxon>Pseudomonadati</taxon>
        <taxon>Pseudomonadota</taxon>
        <taxon>Alphaproteobacteria</taxon>
        <taxon>Hyphomicrobiales</taxon>
        <taxon>Brucellaceae</taxon>
        <taxon>Brucella/Ochrobactrum group</taxon>
        <taxon>Brucella</taxon>
    </lineage>
</organism>
<dbReference type="GO" id="GO:0003700">
    <property type="term" value="F:DNA-binding transcription factor activity"/>
    <property type="evidence" value="ECO:0007669"/>
    <property type="project" value="InterPro"/>
</dbReference>
<dbReference type="FunFam" id="1.10.10.10:FF:000001">
    <property type="entry name" value="LysR family transcriptional regulator"/>
    <property type="match status" value="1"/>
</dbReference>
<dbReference type="PANTHER" id="PTHR30579:SF7">
    <property type="entry name" value="HTH-TYPE TRANSCRIPTIONAL REGULATOR LRHA-RELATED"/>
    <property type="match status" value="1"/>
</dbReference>
<dbReference type="Proteomes" id="UP000002565">
    <property type="component" value="Chromosome 1"/>
</dbReference>
<dbReference type="EMBL" id="CP000887">
    <property type="protein sequence ID" value="ACD72749.1"/>
    <property type="molecule type" value="Genomic_DNA"/>
</dbReference>
<evidence type="ECO:0000313" key="6">
    <source>
        <dbReference type="EMBL" id="ACD72749.1"/>
    </source>
</evidence>
<evidence type="ECO:0000256" key="4">
    <source>
        <dbReference type="ARBA" id="ARBA00023163"/>
    </source>
</evidence>
<evidence type="ECO:0000256" key="1">
    <source>
        <dbReference type="ARBA" id="ARBA00009437"/>
    </source>
</evidence>
<gene>
    <name evidence="6" type="ordered locus">BAbS19_I12480</name>
</gene>
<dbReference type="Gene3D" id="3.40.190.10">
    <property type="entry name" value="Periplasmic binding protein-like II"/>
    <property type="match status" value="2"/>
</dbReference>
<dbReference type="GO" id="GO:0003677">
    <property type="term" value="F:DNA binding"/>
    <property type="evidence" value="ECO:0007669"/>
    <property type="project" value="UniProtKB-KW"/>
</dbReference>
<dbReference type="HOGENOM" id="CLU_039613_1_4_5"/>
<dbReference type="InterPro" id="IPR050176">
    <property type="entry name" value="LTTR"/>
</dbReference>
<dbReference type="Gene3D" id="1.10.10.10">
    <property type="entry name" value="Winged helix-like DNA-binding domain superfamily/Winged helix DNA-binding domain"/>
    <property type="match status" value="1"/>
</dbReference>
<evidence type="ECO:0000256" key="3">
    <source>
        <dbReference type="ARBA" id="ARBA00023125"/>
    </source>
</evidence>
<dbReference type="InterPro" id="IPR036388">
    <property type="entry name" value="WH-like_DNA-bd_sf"/>
</dbReference>
<protein>
    <submittedName>
        <fullName evidence="6">Transcriptional regulatory protein, LYSR family</fullName>
    </submittedName>
</protein>
<sequence length="316" mass="34642">MNHAQDAESDMTAPVQHPLPMLDIDVLRTFVAIADTGSFSSAANAVFRTPSAVSMQIKKLEEQLGVAVFDRDARSVTLTGDGEILLGYARRLLALNREAVSKFVAPTVTGIVRLGSPDDIGECVLPLVLKRFAETHPGVTVDVVIDQSSNLRKRLDERRLDVTLVNISQAVPTRDDVEIMLDEELVWAGAKCGTAYRRDPLPLSIWEEGCAWRANALQALEKSGRPYRVAYMSSHSTGQRAAILADLAIAPFSKTLLGEGIVALGPEHGLPPLGRYQLGMVIKQEAGPHIQVVADHLRNVFETYRRTGRFETFRSC</sequence>
<accession>A0A0F6ARB5</accession>
<keyword evidence="3" id="KW-0238">DNA-binding</keyword>
<feature type="domain" description="HTH lysR-type" evidence="5">
    <location>
        <begin position="22"/>
        <end position="79"/>
    </location>
</feature>
<evidence type="ECO:0000256" key="2">
    <source>
        <dbReference type="ARBA" id="ARBA00023015"/>
    </source>
</evidence>
<dbReference type="Pfam" id="PF00126">
    <property type="entry name" value="HTH_1"/>
    <property type="match status" value="1"/>
</dbReference>
<dbReference type="Pfam" id="PF03466">
    <property type="entry name" value="LysR_substrate"/>
    <property type="match status" value="1"/>
</dbReference>
<name>A0A0F6ARB5_BRUA1</name>
<dbReference type="PROSITE" id="PS50931">
    <property type="entry name" value="HTH_LYSR"/>
    <property type="match status" value="1"/>
</dbReference>
<proteinExistence type="inferred from homology"/>
<dbReference type="InterPro" id="IPR000847">
    <property type="entry name" value="LysR_HTH_N"/>
</dbReference>
<comment type="similarity">
    <text evidence="1">Belongs to the LysR transcriptional regulatory family.</text>
</comment>
<keyword evidence="2" id="KW-0805">Transcription regulation</keyword>
<reference evidence="6 7" key="1">
    <citation type="journal article" date="2008" name="PLoS ONE">
        <title>Genome sequence of Brucella abortus vaccine strain S19 compared to virulent strains yields candidate virulence genes.</title>
        <authorList>
            <person name="Crasta O.R."/>
            <person name="Folkerts O."/>
            <person name="Fei Z."/>
            <person name="Mane S.P."/>
            <person name="Evans C."/>
            <person name="Martino-Catt S."/>
            <person name="Bricker B."/>
            <person name="Yu G."/>
            <person name="Du L."/>
            <person name="Sobral B.W."/>
        </authorList>
    </citation>
    <scope>NUCLEOTIDE SEQUENCE [LARGE SCALE GENOMIC DNA]</scope>
    <source>
        <strain evidence="6 7">S19</strain>
    </source>
</reference>
<keyword evidence="4" id="KW-0804">Transcription</keyword>
<dbReference type="KEGG" id="bmc:BAbS19_I12480"/>
<dbReference type="SUPFAM" id="SSF53850">
    <property type="entry name" value="Periplasmic binding protein-like II"/>
    <property type="match status" value="1"/>
</dbReference>
<dbReference type="InterPro" id="IPR036390">
    <property type="entry name" value="WH_DNA-bd_sf"/>
</dbReference>
<dbReference type="InterPro" id="IPR005119">
    <property type="entry name" value="LysR_subst-bd"/>
</dbReference>
<evidence type="ECO:0000313" key="7">
    <source>
        <dbReference type="Proteomes" id="UP000002565"/>
    </source>
</evidence>